<evidence type="ECO:0000313" key="2">
    <source>
        <dbReference type="Proteomes" id="UP001279734"/>
    </source>
</evidence>
<dbReference type="GO" id="GO:0007076">
    <property type="term" value="P:mitotic chromosome condensation"/>
    <property type="evidence" value="ECO:0007669"/>
    <property type="project" value="InterPro"/>
</dbReference>
<dbReference type="InterPro" id="IPR026971">
    <property type="entry name" value="CND1/NCAPD3"/>
</dbReference>
<organism evidence="1 2">
    <name type="scientific">Nepenthes gracilis</name>
    <name type="common">Slender pitcher plant</name>
    <dbReference type="NCBI Taxonomy" id="150966"/>
    <lineage>
        <taxon>Eukaryota</taxon>
        <taxon>Viridiplantae</taxon>
        <taxon>Streptophyta</taxon>
        <taxon>Embryophyta</taxon>
        <taxon>Tracheophyta</taxon>
        <taxon>Spermatophyta</taxon>
        <taxon>Magnoliopsida</taxon>
        <taxon>eudicotyledons</taxon>
        <taxon>Gunneridae</taxon>
        <taxon>Pentapetalae</taxon>
        <taxon>Caryophyllales</taxon>
        <taxon>Nepenthaceae</taxon>
        <taxon>Nepenthes</taxon>
    </lineage>
</organism>
<dbReference type="AlphaFoldDB" id="A0AAD3SJR9"/>
<dbReference type="GO" id="GO:0042393">
    <property type="term" value="F:histone binding"/>
    <property type="evidence" value="ECO:0007669"/>
    <property type="project" value="TreeGrafter"/>
</dbReference>
<reference evidence="1" key="1">
    <citation type="submission" date="2023-05" db="EMBL/GenBank/DDBJ databases">
        <title>Nepenthes gracilis genome sequencing.</title>
        <authorList>
            <person name="Fukushima K."/>
        </authorList>
    </citation>
    <scope>NUCLEOTIDE SEQUENCE</scope>
    <source>
        <strain evidence="1">SING2019-196</strain>
    </source>
</reference>
<evidence type="ECO:0000313" key="1">
    <source>
        <dbReference type="EMBL" id="GMH11882.1"/>
    </source>
</evidence>
<name>A0AAD3SJR9_NEPGR</name>
<protein>
    <submittedName>
        <fullName evidence="1">Uncharacterized protein</fullName>
    </submittedName>
</protein>
<dbReference type="GO" id="GO:0000779">
    <property type="term" value="C:condensed chromosome, centromeric region"/>
    <property type="evidence" value="ECO:0007669"/>
    <property type="project" value="TreeGrafter"/>
</dbReference>
<gene>
    <name evidence="1" type="ORF">Nepgr_013723</name>
</gene>
<dbReference type="PANTHER" id="PTHR14222:SF1">
    <property type="entry name" value="CONDENSIN-2 COMPLEX SUBUNIT D3"/>
    <property type="match status" value="1"/>
</dbReference>
<dbReference type="GO" id="GO:0000796">
    <property type="term" value="C:condensin complex"/>
    <property type="evidence" value="ECO:0007669"/>
    <property type="project" value="TreeGrafter"/>
</dbReference>
<accession>A0AAD3SJR9</accession>
<dbReference type="GO" id="GO:0010032">
    <property type="term" value="P:meiotic chromosome condensation"/>
    <property type="evidence" value="ECO:0007669"/>
    <property type="project" value="TreeGrafter"/>
</dbReference>
<sequence>MHLTETNQGPRCRGCVLKFDARIIGFSLKHGLMGFSSSFLEVNAHVLTLKTLCKRKALNPEEADALVTKWVHQILTKALRIIQVYLSDEPEVSIENAFVTPTASVSKNGKRAVALSRWLCQAITAVYTIGSWVIICPSIDLKEIIPVLLSIITSRSPELRPNGLPGSTASLKQKAPSLFIQAWLTMGKICLADGKLAKGYMPLFLQVFEAKAPLLAYNSLVEAVFALNDCHHAHMGHGSSHNSRVENRLFCIR</sequence>
<proteinExistence type="predicted"/>
<comment type="caution">
    <text evidence="1">The sequence shown here is derived from an EMBL/GenBank/DDBJ whole genome shotgun (WGS) entry which is preliminary data.</text>
</comment>
<keyword evidence="2" id="KW-1185">Reference proteome</keyword>
<dbReference type="PANTHER" id="PTHR14222">
    <property type="entry name" value="CONDENSIN"/>
    <property type="match status" value="1"/>
</dbReference>
<dbReference type="Proteomes" id="UP001279734">
    <property type="component" value="Unassembled WGS sequence"/>
</dbReference>
<dbReference type="EMBL" id="BSYO01000011">
    <property type="protein sequence ID" value="GMH11882.1"/>
    <property type="molecule type" value="Genomic_DNA"/>
</dbReference>